<organism evidence="2 3">
    <name type="scientific">Tegillarca granosa</name>
    <name type="common">Malaysian cockle</name>
    <name type="synonym">Anadara granosa</name>
    <dbReference type="NCBI Taxonomy" id="220873"/>
    <lineage>
        <taxon>Eukaryota</taxon>
        <taxon>Metazoa</taxon>
        <taxon>Spiralia</taxon>
        <taxon>Lophotrochozoa</taxon>
        <taxon>Mollusca</taxon>
        <taxon>Bivalvia</taxon>
        <taxon>Autobranchia</taxon>
        <taxon>Pteriomorphia</taxon>
        <taxon>Arcoida</taxon>
        <taxon>Arcoidea</taxon>
        <taxon>Arcidae</taxon>
        <taxon>Tegillarca</taxon>
    </lineage>
</organism>
<gene>
    <name evidence="2" type="ORF">KUTeg_008435</name>
</gene>
<reference evidence="2 3" key="1">
    <citation type="submission" date="2022-12" db="EMBL/GenBank/DDBJ databases">
        <title>Chromosome-level genome of Tegillarca granosa.</title>
        <authorList>
            <person name="Kim J."/>
        </authorList>
    </citation>
    <scope>NUCLEOTIDE SEQUENCE [LARGE SCALE GENOMIC DNA]</scope>
    <source>
        <strain evidence="2">Teg-2019</strain>
        <tissue evidence="2">Adductor muscle</tissue>
    </source>
</reference>
<protein>
    <submittedName>
        <fullName evidence="2">Uncharacterized protein</fullName>
    </submittedName>
</protein>
<keyword evidence="1" id="KW-1133">Transmembrane helix</keyword>
<keyword evidence="3" id="KW-1185">Reference proteome</keyword>
<keyword evidence="1" id="KW-0472">Membrane</keyword>
<keyword evidence="1" id="KW-0812">Transmembrane</keyword>
<feature type="transmembrane region" description="Helical" evidence="1">
    <location>
        <begin position="161"/>
        <end position="177"/>
    </location>
</feature>
<name>A0ABQ9F963_TEGGR</name>
<evidence type="ECO:0000313" key="3">
    <source>
        <dbReference type="Proteomes" id="UP001217089"/>
    </source>
</evidence>
<accession>A0ABQ9F963</accession>
<evidence type="ECO:0000256" key="1">
    <source>
        <dbReference type="SAM" id="Phobius"/>
    </source>
</evidence>
<proteinExistence type="predicted"/>
<dbReference type="Proteomes" id="UP001217089">
    <property type="component" value="Unassembled WGS sequence"/>
</dbReference>
<comment type="caution">
    <text evidence="2">The sequence shown here is derived from an EMBL/GenBank/DDBJ whole genome shotgun (WGS) entry which is preliminary data.</text>
</comment>
<evidence type="ECO:0000313" key="2">
    <source>
        <dbReference type="EMBL" id="KAJ8313874.1"/>
    </source>
</evidence>
<sequence>MYNKYYTIVTVLIWVTFSDYLDVGVDVSITIKNISESDDGRYICLLLKNADDAEVRTTDLKLIVPGDPRVNCEPVSVVQINSDRVFKCSVQVDKGPVKCSYVYWEVNQTYLESSLTLKNTASNSFSKTYIIVYRGSPHHNTVRKEAQLDTDSNSKSRTESCVSLVFGPLLIAILTLWY</sequence>
<dbReference type="EMBL" id="JARBDR010000342">
    <property type="protein sequence ID" value="KAJ8313874.1"/>
    <property type="molecule type" value="Genomic_DNA"/>
</dbReference>